<dbReference type="EMBL" id="JBHSDT010000004">
    <property type="protein sequence ID" value="MFC4402582.1"/>
    <property type="molecule type" value="Genomic_DNA"/>
</dbReference>
<dbReference type="PANTHER" id="PTHR34817:SF1">
    <property type="entry name" value="NUCLEOTIDYLTRANSFERASE"/>
    <property type="match status" value="1"/>
</dbReference>
<accession>A0ABV8WRR9</accession>
<comment type="caution">
    <text evidence="1">The sequence shown here is derived from an EMBL/GenBank/DDBJ whole genome shotgun (WGS) entry which is preliminary data.</text>
</comment>
<dbReference type="Pfam" id="PF10127">
    <property type="entry name" value="RlaP"/>
    <property type="match status" value="1"/>
</dbReference>
<sequence length="243" mass="27845">MKVAEKSNINWLEDRTILLAPTGSYAYGTNIDTSDRDYKGVCIPPVDYYLGLQSFNEYNTTGGKNFKNTKDDIDMIIMHINKFVKDARQGVPNNIELLFVRPQDYLKVTELGQVLIDHRHLFLSKHIQKKFSGYANSQIQKLKKSADNSSNDYDTKLFMHSIRLLTSAIEILETGDFSTFRPNRKLLLDCRNGKYTLAEAMEMVEWYNDQLKKAGETSSLPPTSDYEKVNQLLISINKEGLLL</sequence>
<dbReference type="RefSeq" id="WP_390250311.1">
    <property type="nucleotide sequence ID" value="NZ_JBHSDT010000004.1"/>
</dbReference>
<evidence type="ECO:0000313" key="1">
    <source>
        <dbReference type="EMBL" id="MFC4402582.1"/>
    </source>
</evidence>
<reference evidence="2" key="1">
    <citation type="journal article" date="2019" name="Int. J. Syst. Evol. Microbiol.">
        <title>The Global Catalogue of Microorganisms (GCM) 10K type strain sequencing project: providing services to taxonomists for standard genome sequencing and annotation.</title>
        <authorList>
            <consortium name="The Broad Institute Genomics Platform"/>
            <consortium name="The Broad Institute Genome Sequencing Center for Infectious Disease"/>
            <person name="Wu L."/>
            <person name="Ma J."/>
        </authorList>
    </citation>
    <scope>NUCLEOTIDE SEQUENCE [LARGE SCALE GENOMIC DNA]</scope>
    <source>
        <strain evidence="2">CCUG 37865</strain>
    </source>
</reference>
<evidence type="ECO:0000313" key="2">
    <source>
        <dbReference type="Proteomes" id="UP001595882"/>
    </source>
</evidence>
<dbReference type="PANTHER" id="PTHR34817">
    <property type="entry name" value="NUCLEOTIDYLTRANSFERASE"/>
    <property type="match status" value="1"/>
</dbReference>
<organism evidence="1 2">
    <name type="scientific">Gracilibacillus xinjiangensis</name>
    <dbReference type="NCBI Taxonomy" id="1193282"/>
    <lineage>
        <taxon>Bacteria</taxon>
        <taxon>Bacillati</taxon>
        <taxon>Bacillota</taxon>
        <taxon>Bacilli</taxon>
        <taxon>Bacillales</taxon>
        <taxon>Bacillaceae</taxon>
        <taxon>Gracilibacillus</taxon>
    </lineage>
</organism>
<dbReference type="InterPro" id="IPR018775">
    <property type="entry name" value="RlaP"/>
</dbReference>
<gene>
    <name evidence="1" type="ORF">ACFOY7_05805</name>
</gene>
<protein>
    <submittedName>
        <fullName evidence="1">DNA polymerase beta superfamily protein</fullName>
    </submittedName>
</protein>
<name>A0ABV8WRR9_9BACI</name>
<dbReference type="Proteomes" id="UP001595882">
    <property type="component" value="Unassembled WGS sequence"/>
</dbReference>
<proteinExistence type="predicted"/>
<keyword evidence="2" id="KW-1185">Reference proteome</keyword>